<name>A0A081QB74_STRMT</name>
<dbReference type="Pfam" id="PF07510">
    <property type="entry name" value="GmrSD_C"/>
    <property type="match status" value="1"/>
</dbReference>
<dbReference type="OrthoDB" id="9798761at2"/>
<dbReference type="EMBL" id="JPFW01000008">
    <property type="protein sequence ID" value="KEQ40197.1"/>
    <property type="molecule type" value="Genomic_DNA"/>
</dbReference>
<accession>A0A081QB74</accession>
<evidence type="ECO:0000313" key="2">
    <source>
        <dbReference type="EMBL" id="KEQ40197.1"/>
    </source>
</evidence>
<comment type="caution">
    <text evidence="2">The sequence shown here is derived from an EMBL/GenBank/DDBJ whole genome shotgun (WGS) entry which is preliminary data.</text>
</comment>
<dbReference type="Proteomes" id="UP000028030">
    <property type="component" value="Unassembled WGS sequence"/>
</dbReference>
<evidence type="ECO:0000313" key="3">
    <source>
        <dbReference type="Proteomes" id="UP000028030"/>
    </source>
</evidence>
<protein>
    <recommendedName>
        <fullName evidence="1">GmrSD restriction endonucleases C-terminal domain-containing protein</fullName>
    </recommendedName>
</protein>
<dbReference type="AlphaFoldDB" id="A0A081QB74"/>
<evidence type="ECO:0000259" key="1">
    <source>
        <dbReference type="Pfam" id="PF07510"/>
    </source>
</evidence>
<sequence>MDKLLDSLQNVFGNRLLEYFMEQDKKHKYLQLDDYQKVIQKFIEDEQFFRTNYYSGNHVHFTRFLLVSIEKFKNNDRTIDFTELDHKGKLIWQLEHIIPQSKFEPGDSNKNNLGNLTLLHGDLNVKISNENFEEKKKVLHEEDESKFYINEVFRRNNFKKSDIDKRSNDLKNDLVDIVNNHFDAYCEKVLKIKNESKALKESERSDYEKSE</sequence>
<dbReference type="PATRIC" id="fig|28037.97.peg.1392"/>
<feature type="domain" description="GmrSD restriction endonucleases C-terminal" evidence="1">
    <location>
        <begin position="47"/>
        <end position="170"/>
    </location>
</feature>
<dbReference type="RefSeq" id="WP_051734072.1">
    <property type="nucleotide sequence ID" value="NZ_JPFW01000008.1"/>
</dbReference>
<proteinExistence type="predicted"/>
<dbReference type="InterPro" id="IPR011089">
    <property type="entry name" value="GmrSD_C"/>
</dbReference>
<reference evidence="2 3" key="1">
    <citation type="submission" date="2014-05" db="EMBL/GenBank/DDBJ databases">
        <authorList>
            <person name="Daugherty S.C."/>
            <person name="Tallon L.J."/>
            <person name="Sadzewicz L."/>
            <person name="Kilian M."/>
            <person name="Tettelin H."/>
        </authorList>
    </citation>
    <scope>NUCLEOTIDE SEQUENCE [LARGE SCALE GENOMIC DNA]</scope>
    <source>
        <strain evidence="2 3">SK642</strain>
    </source>
</reference>
<organism evidence="2 3">
    <name type="scientific">Streptococcus mitis</name>
    <dbReference type="NCBI Taxonomy" id="28037"/>
    <lineage>
        <taxon>Bacteria</taxon>
        <taxon>Bacillati</taxon>
        <taxon>Bacillota</taxon>
        <taxon>Bacilli</taxon>
        <taxon>Lactobacillales</taxon>
        <taxon>Streptococcaceae</taxon>
        <taxon>Streptococcus</taxon>
        <taxon>Streptococcus mitis group</taxon>
    </lineage>
</organism>
<gene>
    <name evidence="2" type="ORF">SK642_1455</name>
</gene>